<keyword evidence="10" id="KW-1185">Reference proteome</keyword>
<dbReference type="Proteomes" id="UP000190774">
    <property type="component" value="Unassembled WGS sequence"/>
</dbReference>
<evidence type="ECO:0000313" key="10">
    <source>
        <dbReference type="Proteomes" id="UP000190774"/>
    </source>
</evidence>
<evidence type="ECO:0000256" key="1">
    <source>
        <dbReference type="ARBA" id="ARBA00001913"/>
    </source>
</evidence>
<dbReference type="PANTHER" id="PTHR45953:SF1">
    <property type="entry name" value="IDURONATE 2-SULFATASE"/>
    <property type="match status" value="1"/>
</dbReference>
<dbReference type="InterPro" id="IPR000917">
    <property type="entry name" value="Sulfatase_N"/>
</dbReference>
<feature type="compositionally biased region" description="Pro residues" evidence="7">
    <location>
        <begin position="659"/>
        <end position="670"/>
    </location>
</feature>
<comment type="similarity">
    <text evidence="2">Belongs to the sulfatase family.</text>
</comment>
<evidence type="ECO:0000256" key="3">
    <source>
        <dbReference type="ARBA" id="ARBA00022723"/>
    </source>
</evidence>
<accession>A0A1T4YR83</accession>
<evidence type="ECO:0000259" key="8">
    <source>
        <dbReference type="Pfam" id="PF00884"/>
    </source>
</evidence>
<proteinExistence type="inferred from homology"/>
<keyword evidence="3" id="KW-0479">Metal-binding</keyword>
<dbReference type="PANTHER" id="PTHR45953">
    <property type="entry name" value="IDURONATE 2-SULFATASE"/>
    <property type="match status" value="1"/>
</dbReference>
<dbReference type="GO" id="GO:0046872">
    <property type="term" value="F:metal ion binding"/>
    <property type="evidence" value="ECO:0007669"/>
    <property type="project" value="UniProtKB-KW"/>
</dbReference>
<dbReference type="GO" id="GO:0004423">
    <property type="term" value="F:iduronate-2-sulfatase activity"/>
    <property type="evidence" value="ECO:0007669"/>
    <property type="project" value="InterPro"/>
</dbReference>
<dbReference type="OrthoDB" id="9803751at2"/>
<dbReference type="Gene3D" id="3.40.720.10">
    <property type="entry name" value="Alkaline Phosphatase, subunit A"/>
    <property type="match status" value="1"/>
</dbReference>
<gene>
    <name evidence="9" type="ORF">SAMN02745166_04045</name>
</gene>
<evidence type="ECO:0000256" key="5">
    <source>
        <dbReference type="ARBA" id="ARBA00022801"/>
    </source>
</evidence>
<feature type="domain" description="Sulfatase N-terminal" evidence="8">
    <location>
        <begin position="32"/>
        <end position="387"/>
    </location>
</feature>
<dbReference type="SUPFAM" id="SSF53649">
    <property type="entry name" value="Alkaline phosphatase-like"/>
    <property type="match status" value="1"/>
</dbReference>
<dbReference type="Pfam" id="PF00884">
    <property type="entry name" value="Sulfatase"/>
    <property type="match status" value="1"/>
</dbReference>
<dbReference type="STRING" id="48467.SAMN02745166_04045"/>
<feature type="region of interest" description="Disordered" evidence="7">
    <location>
        <begin position="612"/>
        <end position="642"/>
    </location>
</feature>
<sequence>MFSSRKFLLLWLVLWPWLDVAAAPVRSAYGKPNVLFIIADDLRDYPAWLGGHPQAQTPNMDRLAKMGMRFTNAHCNYALCNPSRTSLLTGLLPSSSGVFGNEQDWRRSVQVQGKMTLPEYFKSRGFLTAAGGKIFHANHGGPEGRLAGWHGGRRGFEQDAAWETRFPEPGVQIPDLPVHTGQNFNGLDIWHWDWGKIDVPDALTDDGAVVSWATDFLSKKTRKPFFLSVGLYRPHSPWYVPQKYFDMFPLEGIQLPEVKADDLADVPDFAKGQEKPGGNHDRIVQAGKWKEAVQAYLASVAFCDAMLGQVVDAALAGPNAKNTIIAFTADHGWYLGEKQMWHKGKLWEEATHVPLTIYAPGVTKPETLSDEPVSLVDLYPTFCDLVKVPKPEHLDGSSLLPLLKDPSAKRAKPAVTAMGGGEKVSYAARSQRWRYIRYADGSEELYDHQADPHEWTNLASDPAHAGLKEELGATFPKEFKRASRTGVEVGSTPSDDGSVHLKLQIGDDLTPEESPRLEGRGIFVDAAFDYNPQVDADSSLVTQGGEQMGWALHLVAGKPTLTVFVDGKSTSISGDGLSAGRCNVRAMIDADGLMSLAVPGRSEVLAPTPFAEGFPRQPNQGLRAGQSFGPLSNKAYPNSTPWDGAVQRLRVTVFAPKAAPIPPSPTPDQPLPQDTGKSSN</sequence>
<protein>
    <submittedName>
        <fullName evidence="9">Arylsulfatase A</fullName>
    </submittedName>
</protein>
<keyword evidence="5" id="KW-0378">Hydrolase</keyword>
<dbReference type="GO" id="GO:0005737">
    <property type="term" value="C:cytoplasm"/>
    <property type="evidence" value="ECO:0007669"/>
    <property type="project" value="TreeGrafter"/>
</dbReference>
<keyword evidence="4" id="KW-0732">Signal</keyword>
<dbReference type="CDD" id="cd16030">
    <property type="entry name" value="iduronate-2-sulfatase"/>
    <property type="match status" value="1"/>
</dbReference>
<evidence type="ECO:0000256" key="4">
    <source>
        <dbReference type="ARBA" id="ARBA00022729"/>
    </source>
</evidence>
<dbReference type="AlphaFoldDB" id="A0A1T4YR83"/>
<evidence type="ECO:0000256" key="2">
    <source>
        <dbReference type="ARBA" id="ARBA00008779"/>
    </source>
</evidence>
<evidence type="ECO:0000313" key="9">
    <source>
        <dbReference type="EMBL" id="SKB04347.1"/>
    </source>
</evidence>
<evidence type="ECO:0000256" key="6">
    <source>
        <dbReference type="ARBA" id="ARBA00022837"/>
    </source>
</evidence>
<dbReference type="InterPro" id="IPR017850">
    <property type="entry name" value="Alkaline_phosphatase_core_sf"/>
</dbReference>
<evidence type="ECO:0000256" key="7">
    <source>
        <dbReference type="SAM" id="MobiDB-lite"/>
    </source>
</evidence>
<dbReference type="RefSeq" id="WP_078815193.1">
    <property type="nucleotide sequence ID" value="NZ_FUYE01000016.1"/>
</dbReference>
<organism evidence="9 10">
    <name type="scientific">Prosthecobacter debontii</name>
    <dbReference type="NCBI Taxonomy" id="48467"/>
    <lineage>
        <taxon>Bacteria</taxon>
        <taxon>Pseudomonadati</taxon>
        <taxon>Verrucomicrobiota</taxon>
        <taxon>Verrucomicrobiia</taxon>
        <taxon>Verrucomicrobiales</taxon>
        <taxon>Verrucomicrobiaceae</taxon>
        <taxon>Prosthecobacter</taxon>
    </lineage>
</organism>
<reference evidence="10" key="1">
    <citation type="submission" date="2017-02" db="EMBL/GenBank/DDBJ databases">
        <authorList>
            <person name="Varghese N."/>
            <person name="Submissions S."/>
        </authorList>
    </citation>
    <scope>NUCLEOTIDE SEQUENCE [LARGE SCALE GENOMIC DNA]</scope>
    <source>
        <strain evidence="10">ATCC 700200</strain>
    </source>
</reference>
<dbReference type="InterPro" id="IPR035874">
    <property type="entry name" value="IDS"/>
</dbReference>
<name>A0A1T4YR83_9BACT</name>
<comment type="cofactor">
    <cofactor evidence="1">
        <name>Ca(2+)</name>
        <dbReference type="ChEBI" id="CHEBI:29108"/>
    </cofactor>
</comment>
<feature type="region of interest" description="Disordered" evidence="7">
    <location>
        <begin position="656"/>
        <end position="680"/>
    </location>
</feature>
<dbReference type="EMBL" id="FUYE01000016">
    <property type="protein sequence ID" value="SKB04347.1"/>
    <property type="molecule type" value="Genomic_DNA"/>
</dbReference>
<keyword evidence="6" id="KW-0106">Calcium</keyword>